<sequence>MAANIRRRMTVEHHHLFNVNFVAWLESSARKDAWGHSLMRPLMAPGEAFTCTPFHFDTISVFAASVSPETEQPSLPISSRRAPTPGSARHNPTSPPPPVIPDLSDPTLLVSSLRRRTGA</sequence>
<keyword evidence="3" id="KW-1185">Reference proteome</keyword>
<organism evidence="2 3">
    <name type="scientific">Colletotrichum abscissum</name>
    <dbReference type="NCBI Taxonomy" id="1671311"/>
    <lineage>
        <taxon>Eukaryota</taxon>
        <taxon>Fungi</taxon>
        <taxon>Dikarya</taxon>
        <taxon>Ascomycota</taxon>
        <taxon>Pezizomycotina</taxon>
        <taxon>Sordariomycetes</taxon>
        <taxon>Hypocreomycetidae</taxon>
        <taxon>Glomerellales</taxon>
        <taxon>Glomerellaceae</taxon>
        <taxon>Colletotrichum</taxon>
        <taxon>Colletotrichum acutatum species complex</taxon>
    </lineage>
</organism>
<accession>A0A9P9XPL3</accession>
<gene>
    <name evidence="2" type="ORF">CABS02_01860</name>
</gene>
<protein>
    <submittedName>
        <fullName evidence="2">Uncharacterized protein</fullName>
    </submittedName>
</protein>
<feature type="region of interest" description="Disordered" evidence="1">
    <location>
        <begin position="70"/>
        <end position="119"/>
    </location>
</feature>
<evidence type="ECO:0000256" key="1">
    <source>
        <dbReference type="SAM" id="MobiDB-lite"/>
    </source>
</evidence>
<proteinExistence type="predicted"/>
<dbReference type="EMBL" id="SDAQ01000006">
    <property type="protein sequence ID" value="KAI3557678.1"/>
    <property type="molecule type" value="Genomic_DNA"/>
</dbReference>
<comment type="caution">
    <text evidence="2">The sequence shown here is derived from an EMBL/GenBank/DDBJ whole genome shotgun (WGS) entry which is preliminary data.</text>
</comment>
<evidence type="ECO:0000313" key="3">
    <source>
        <dbReference type="Proteomes" id="UP001056436"/>
    </source>
</evidence>
<dbReference type="Proteomes" id="UP001056436">
    <property type="component" value="Unassembled WGS sequence"/>
</dbReference>
<evidence type="ECO:0000313" key="2">
    <source>
        <dbReference type="EMBL" id="KAI3557678.1"/>
    </source>
</evidence>
<reference evidence="2" key="1">
    <citation type="submission" date="2019-01" db="EMBL/GenBank/DDBJ databases">
        <title>Colletotrichum abscissum LGMF1257.</title>
        <authorList>
            <person name="Baroncelli R."/>
        </authorList>
    </citation>
    <scope>NUCLEOTIDE SEQUENCE</scope>
    <source>
        <strain evidence="2">Ca142</strain>
    </source>
</reference>
<dbReference type="AlphaFoldDB" id="A0A9P9XPL3"/>
<name>A0A9P9XPL3_9PEZI</name>